<evidence type="ECO:0000256" key="4">
    <source>
        <dbReference type="ARBA" id="ARBA00022519"/>
    </source>
</evidence>
<keyword evidence="4" id="KW-0997">Cell inner membrane</keyword>
<comment type="caution">
    <text evidence="11">The sequence shown here is derived from an EMBL/GenBank/DDBJ whole genome shotgun (WGS) entry which is preliminary data.</text>
</comment>
<evidence type="ECO:0000256" key="2">
    <source>
        <dbReference type="ARBA" id="ARBA00022448"/>
    </source>
</evidence>
<proteinExistence type="predicted"/>
<dbReference type="GO" id="GO:0000103">
    <property type="term" value="P:sulfate assimilation"/>
    <property type="evidence" value="ECO:0007669"/>
    <property type="project" value="TreeGrafter"/>
</dbReference>
<dbReference type="Pfam" id="PF07264">
    <property type="entry name" value="EI24"/>
    <property type="match status" value="1"/>
</dbReference>
<feature type="transmembrane region" description="Helical" evidence="10">
    <location>
        <begin position="24"/>
        <end position="46"/>
    </location>
</feature>
<keyword evidence="3" id="KW-1003">Cell membrane</keyword>
<evidence type="ECO:0000256" key="9">
    <source>
        <dbReference type="ARBA" id="ARBA00023136"/>
    </source>
</evidence>
<dbReference type="PANTHER" id="PTHR37468:SF1">
    <property type="entry name" value="SULFATE TRANSPORTER CYSZ"/>
    <property type="match status" value="1"/>
</dbReference>
<protein>
    <recommendedName>
        <fullName evidence="13">EI24 domain-containing protein</fullName>
    </recommendedName>
</protein>
<evidence type="ECO:0000313" key="11">
    <source>
        <dbReference type="EMBL" id="RXK81733.1"/>
    </source>
</evidence>
<keyword evidence="2" id="KW-0813">Transport</keyword>
<dbReference type="PANTHER" id="PTHR37468">
    <property type="entry name" value="SULFATE TRANSPORTER CYSZ"/>
    <property type="match status" value="1"/>
</dbReference>
<dbReference type="GO" id="GO:0009675">
    <property type="term" value="F:high-affinity sulfate:proton symporter activity"/>
    <property type="evidence" value="ECO:0007669"/>
    <property type="project" value="TreeGrafter"/>
</dbReference>
<dbReference type="EMBL" id="SDHZ01000003">
    <property type="protein sequence ID" value="RXK81733.1"/>
    <property type="molecule type" value="Genomic_DNA"/>
</dbReference>
<dbReference type="AlphaFoldDB" id="A0A4Q1D3I9"/>
<organism evidence="11 12">
    <name type="scientific">Filimonas effusa</name>
    <dbReference type="NCBI Taxonomy" id="2508721"/>
    <lineage>
        <taxon>Bacteria</taxon>
        <taxon>Pseudomonadati</taxon>
        <taxon>Bacteroidota</taxon>
        <taxon>Chitinophagia</taxon>
        <taxon>Chitinophagales</taxon>
        <taxon>Chitinophagaceae</taxon>
        <taxon>Filimonas</taxon>
    </lineage>
</organism>
<reference evidence="11 12" key="1">
    <citation type="submission" date="2019-01" db="EMBL/GenBank/DDBJ databases">
        <title>Filimonas sp. strain TTM-71.</title>
        <authorList>
            <person name="Chen W.-M."/>
        </authorList>
    </citation>
    <scope>NUCLEOTIDE SEQUENCE [LARGE SCALE GENOMIC DNA]</scope>
    <source>
        <strain evidence="11 12">TTM-71</strain>
    </source>
</reference>
<sequence>MLKEIIISIQSFIQANEFIRRHKLWKWILVPGIVYAILFMISMYFFGKTSSQFIEWLSLKTGLSNWVSRMQSSLLGFLFTLSGLIFWLIQMMLYFSLFKYVILIIGSPVFTYLSEKTEAIIAGRELKFRLTELRADMTRGIRVALRNAFWQTIYTLSILILSIIPVVGWATPLMAVINECFYWGFSMVDYNNARRNMSVNNSIYYITHHKGLATGNGLLFYLMHLVPFLGWVLAPAYAIIAATLSMHAIQEKPGIIDNHLGHS</sequence>
<dbReference type="Proteomes" id="UP000290545">
    <property type="component" value="Unassembled WGS sequence"/>
</dbReference>
<evidence type="ECO:0000256" key="6">
    <source>
        <dbReference type="ARBA" id="ARBA00022692"/>
    </source>
</evidence>
<dbReference type="InterPro" id="IPR059112">
    <property type="entry name" value="CysZ/EI24"/>
</dbReference>
<keyword evidence="6 10" id="KW-0812">Transmembrane</keyword>
<evidence type="ECO:0000256" key="5">
    <source>
        <dbReference type="ARBA" id="ARBA00022605"/>
    </source>
</evidence>
<accession>A0A4Q1D3I9</accession>
<keyword evidence="12" id="KW-1185">Reference proteome</keyword>
<evidence type="ECO:0000313" key="12">
    <source>
        <dbReference type="Proteomes" id="UP000290545"/>
    </source>
</evidence>
<evidence type="ECO:0000256" key="10">
    <source>
        <dbReference type="SAM" id="Phobius"/>
    </source>
</evidence>
<evidence type="ECO:0000256" key="7">
    <source>
        <dbReference type="ARBA" id="ARBA00022989"/>
    </source>
</evidence>
<evidence type="ECO:0000256" key="1">
    <source>
        <dbReference type="ARBA" id="ARBA00004141"/>
    </source>
</evidence>
<keyword evidence="7 10" id="KW-1133">Transmembrane helix</keyword>
<feature type="transmembrane region" description="Helical" evidence="10">
    <location>
        <begin position="66"/>
        <end position="89"/>
    </location>
</feature>
<keyword evidence="9 10" id="KW-0472">Membrane</keyword>
<evidence type="ECO:0000256" key="3">
    <source>
        <dbReference type="ARBA" id="ARBA00022475"/>
    </source>
</evidence>
<feature type="transmembrane region" description="Helical" evidence="10">
    <location>
        <begin position="218"/>
        <end position="244"/>
    </location>
</feature>
<keyword evidence="5" id="KW-0028">Amino-acid biosynthesis</keyword>
<comment type="subcellular location">
    <subcellularLocation>
        <location evidence="1">Membrane</location>
        <topology evidence="1">Multi-pass membrane protein</topology>
    </subcellularLocation>
</comment>
<gene>
    <name evidence="11" type="ORF">ESB13_18235</name>
</gene>
<keyword evidence="8" id="KW-0764">Sulfate transport</keyword>
<dbReference type="GO" id="GO:0005886">
    <property type="term" value="C:plasma membrane"/>
    <property type="evidence" value="ECO:0007669"/>
    <property type="project" value="TreeGrafter"/>
</dbReference>
<dbReference type="GO" id="GO:0019344">
    <property type="term" value="P:cysteine biosynthetic process"/>
    <property type="evidence" value="ECO:0007669"/>
    <property type="project" value="TreeGrafter"/>
</dbReference>
<feature type="transmembrane region" description="Helical" evidence="10">
    <location>
        <begin position="152"/>
        <end position="177"/>
    </location>
</feature>
<name>A0A4Q1D3I9_9BACT</name>
<dbReference type="RefSeq" id="WP_129005130.1">
    <property type="nucleotide sequence ID" value="NZ_SDHZ01000003.1"/>
</dbReference>
<evidence type="ECO:0000256" key="8">
    <source>
        <dbReference type="ARBA" id="ARBA00023032"/>
    </source>
</evidence>
<dbReference type="OrthoDB" id="9787566at2"/>
<dbReference type="InterPro" id="IPR050480">
    <property type="entry name" value="CysZ-like"/>
</dbReference>
<evidence type="ECO:0008006" key="13">
    <source>
        <dbReference type="Google" id="ProtNLM"/>
    </source>
</evidence>